<dbReference type="GO" id="GO:0016020">
    <property type="term" value="C:membrane"/>
    <property type="evidence" value="ECO:0007669"/>
    <property type="project" value="UniProtKB-SubCell"/>
</dbReference>
<dbReference type="EMBL" id="CP034348">
    <property type="protein sequence ID" value="QGY00333.1"/>
    <property type="molecule type" value="Genomic_DNA"/>
</dbReference>
<evidence type="ECO:0000313" key="7">
    <source>
        <dbReference type="Proteomes" id="UP000428330"/>
    </source>
</evidence>
<dbReference type="Proteomes" id="UP000428330">
    <property type="component" value="Chromosome"/>
</dbReference>
<name>A0A6I6IVX3_9RHOB</name>
<evidence type="ECO:0000313" key="6">
    <source>
        <dbReference type="EMBL" id="QGY00333.1"/>
    </source>
</evidence>
<keyword evidence="4 5" id="KW-0472">Membrane</keyword>
<feature type="transmembrane region" description="Helical" evidence="5">
    <location>
        <begin position="57"/>
        <end position="77"/>
    </location>
</feature>
<dbReference type="InterPro" id="IPR001129">
    <property type="entry name" value="Membr-assoc_MAPEG"/>
</dbReference>
<dbReference type="OrthoDB" id="7744558at2"/>
<dbReference type="Pfam" id="PF01124">
    <property type="entry name" value="MAPEG"/>
    <property type="match status" value="1"/>
</dbReference>
<keyword evidence="7" id="KW-1185">Reference proteome</keyword>
<feature type="transmembrane region" description="Helical" evidence="5">
    <location>
        <begin position="83"/>
        <end position="104"/>
    </location>
</feature>
<evidence type="ECO:0000256" key="3">
    <source>
        <dbReference type="ARBA" id="ARBA00022989"/>
    </source>
</evidence>
<reference evidence="7" key="1">
    <citation type="submission" date="2018-12" db="EMBL/GenBank/DDBJ databases">
        <title>Complete genome sequence of Roseovarius sp. MME-070.</title>
        <authorList>
            <person name="Nam Y.-D."/>
            <person name="Kang J."/>
            <person name="Chung W.-H."/>
            <person name="Park Y.S."/>
        </authorList>
    </citation>
    <scope>NUCLEOTIDE SEQUENCE [LARGE SCALE GENOMIC DNA]</scope>
    <source>
        <strain evidence="7">MME-070</strain>
    </source>
</reference>
<dbReference type="SUPFAM" id="SSF161084">
    <property type="entry name" value="MAPEG domain-like"/>
    <property type="match status" value="1"/>
</dbReference>
<sequence length="140" mass="14825">MEPFAPYSHAIVALAGTAILLLIMSPLSAMKKSAMGLAPGATPEQDYTNACYRWHRAYGNLAESIGTFAAVTLAAILAGASPFWVNLLASLFLVIRIFLAVVHIKGIGKPDMSLRSFTYVAGWLICLILALLAIFAAIGG</sequence>
<feature type="transmembrane region" description="Helical" evidence="5">
    <location>
        <begin position="6"/>
        <end position="27"/>
    </location>
</feature>
<keyword evidence="2 5" id="KW-0812">Transmembrane</keyword>
<evidence type="ECO:0000256" key="4">
    <source>
        <dbReference type="ARBA" id="ARBA00023136"/>
    </source>
</evidence>
<dbReference type="AlphaFoldDB" id="A0A6I6IVX3"/>
<accession>A0A6I6IVX3</accession>
<evidence type="ECO:0000256" key="2">
    <source>
        <dbReference type="ARBA" id="ARBA00022692"/>
    </source>
</evidence>
<dbReference type="KEGG" id="rom:EI983_06825"/>
<evidence type="ECO:0000256" key="1">
    <source>
        <dbReference type="ARBA" id="ARBA00004370"/>
    </source>
</evidence>
<dbReference type="InterPro" id="IPR023352">
    <property type="entry name" value="MAPEG-like_dom_sf"/>
</dbReference>
<proteinExistence type="predicted"/>
<comment type="subcellular location">
    <subcellularLocation>
        <location evidence="1">Membrane</location>
    </subcellularLocation>
</comment>
<evidence type="ECO:0000256" key="5">
    <source>
        <dbReference type="SAM" id="Phobius"/>
    </source>
</evidence>
<gene>
    <name evidence="6" type="ORF">EI983_06825</name>
</gene>
<dbReference type="Gene3D" id="1.20.120.550">
    <property type="entry name" value="Membrane associated eicosanoid/glutathione metabolism-like domain"/>
    <property type="match status" value="1"/>
</dbReference>
<organism evidence="6 7">
    <name type="scientific">Roseovarius faecimaris</name>
    <dbReference type="NCBI Taxonomy" id="2494550"/>
    <lineage>
        <taxon>Bacteria</taxon>
        <taxon>Pseudomonadati</taxon>
        <taxon>Pseudomonadota</taxon>
        <taxon>Alphaproteobacteria</taxon>
        <taxon>Rhodobacterales</taxon>
        <taxon>Roseobacteraceae</taxon>
        <taxon>Roseovarius</taxon>
    </lineage>
</organism>
<keyword evidence="3 5" id="KW-1133">Transmembrane helix</keyword>
<protein>
    <submittedName>
        <fullName evidence="6">MAPEG family protein</fullName>
    </submittedName>
</protein>
<feature type="transmembrane region" description="Helical" evidence="5">
    <location>
        <begin position="116"/>
        <end position="138"/>
    </location>
</feature>